<organism evidence="3 4">
    <name type="scientific">Magallana gigas</name>
    <name type="common">Pacific oyster</name>
    <name type="synonym">Crassostrea gigas</name>
    <dbReference type="NCBI Taxonomy" id="29159"/>
    <lineage>
        <taxon>Eukaryota</taxon>
        <taxon>Metazoa</taxon>
        <taxon>Spiralia</taxon>
        <taxon>Lophotrochozoa</taxon>
        <taxon>Mollusca</taxon>
        <taxon>Bivalvia</taxon>
        <taxon>Autobranchia</taxon>
        <taxon>Pteriomorphia</taxon>
        <taxon>Ostreida</taxon>
        <taxon>Ostreoidea</taxon>
        <taxon>Ostreidae</taxon>
        <taxon>Magallana</taxon>
    </lineage>
</organism>
<reference evidence="3" key="1">
    <citation type="submission" date="2022-08" db="UniProtKB">
        <authorList>
            <consortium name="EnsemblMetazoa"/>
        </authorList>
    </citation>
    <scope>IDENTIFICATION</scope>
    <source>
        <strain evidence="3">05x7-T-G4-1.051#20</strain>
    </source>
</reference>
<evidence type="ECO:0000313" key="3">
    <source>
        <dbReference type="EnsemblMetazoa" id="G15147.3:cds"/>
    </source>
</evidence>
<dbReference type="InterPro" id="IPR016186">
    <property type="entry name" value="C-type_lectin-like/link_sf"/>
</dbReference>
<dbReference type="AlphaFoldDB" id="A0A8W8IPY0"/>
<sequence>MQKHLYLYIYLVFGTFGISADCPDNWIRFADSCYLFMTRYPMQWIEAMTFCKTFDAKLAEVETAPEDTFLRHEANVYKAFEESFWIGGSDLIAEAVTGMMNDAIPFFHSFVKKRRALRSLECWLDNAVMNTTIYYHIDVF</sequence>
<feature type="signal peptide" evidence="1">
    <location>
        <begin position="1"/>
        <end position="20"/>
    </location>
</feature>
<dbReference type="EnsemblMetazoa" id="G15147.3">
    <property type="protein sequence ID" value="G15147.3:cds"/>
    <property type="gene ID" value="G15147"/>
</dbReference>
<dbReference type="Gene3D" id="3.10.100.10">
    <property type="entry name" value="Mannose-Binding Protein A, subunit A"/>
    <property type="match status" value="1"/>
</dbReference>
<dbReference type="InterPro" id="IPR016187">
    <property type="entry name" value="CTDL_fold"/>
</dbReference>
<evidence type="ECO:0000313" key="4">
    <source>
        <dbReference type="Proteomes" id="UP000005408"/>
    </source>
</evidence>
<evidence type="ECO:0000256" key="1">
    <source>
        <dbReference type="SAM" id="SignalP"/>
    </source>
</evidence>
<feature type="domain" description="C-type lectin" evidence="2">
    <location>
        <begin position="29"/>
        <end position="90"/>
    </location>
</feature>
<keyword evidence="1" id="KW-0732">Signal</keyword>
<dbReference type="InterPro" id="IPR001304">
    <property type="entry name" value="C-type_lectin-like"/>
</dbReference>
<evidence type="ECO:0000259" key="2">
    <source>
        <dbReference type="PROSITE" id="PS50041"/>
    </source>
</evidence>
<dbReference type="Pfam" id="PF00059">
    <property type="entry name" value="Lectin_C"/>
    <property type="match status" value="1"/>
</dbReference>
<accession>A0A8W8IPY0</accession>
<dbReference type="Proteomes" id="UP000005408">
    <property type="component" value="Unassembled WGS sequence"/>
</dbReference>
<proteinExistence type="predicted"/>
<dbReference type="PROSITE" id="PS50041">
    <property type="entry name" value="C_TYPE_LECTIN_2"/>
    <property type="match status" value="1"/>
</dbReference>
<protein>
    <recommendedName>
        <fullName evidence="2">C-type lectin domain-containing protein</fullName>
    </recommendedName>
</protein>
<name>A0A8W8IPY0_MAGGI</name>
<keyword evidence="4" id="KW-1185">Reference proteome</keyword>
<dbReference type="SUPFAM" id="SSF56436">
    <property type="entry name" value="C-type lectin-like"/>
    <property type="match status" value="1"/>
</dbReference>
<feature type="chain" id="PRO_5036463212" description="C-type lectin domain-containing protein" evidence="1">
    <location>
        <begin position="21"/>
        <end position="140"/>
    </location>
</feature>